<evidence type="ECO:0000256" key="1">
    <source>
        <dbReference type="SAM" id="SignalP"/>
    </source>
</evidence>
<gene>
    <name evidence="2" type="ORF">OP10G_1866</name>
</gene>
<name>A0A068NUE1_FIMGI</name>
<dbReference type="RefSeq" id="WP_025226177.1">
    <property type="nucleotide sequence ID" value="NZ_CP007139.1"/>
</dbReference>
<dbReference type="STRING" id="661478.OP10G_1866"/>
<reference evidence="2 3" key="1">
    <citation type="journal article" date="2014" name="PLoS ONE">
        <title>The first complete genome sequence of the class fimbriimonadia in the phylum armatimonadetes.</title>
        <authorList>
            <person name="Hu Z.Y."/>
            <person name="Wang Y.Z."/>
            <person name="Im W.T."/>
            <person name="Wang S.Y."/>
            <person name="Zhao G.P."/>
            <person name="Zheng H.J."/>
            <person name="Quan Z.X."/>
        </authorList>
    </citation>
    <scope>NUCLEOTIDE SEQUENCE [LARGE SCALE GENOMIC DNA]</scope>
    <source>
        <strain evidence="2">Gsoil 348</strain>
    </source>
</reference>
<protein>
    <recommendedName>
        <fullName evidence="4">Lipoprotein</fullName>
    </recommendedName>
</protein>
<feature type="signal peptide" evidence="1">
    <location>
        <begin position="1"/>
        <end position="18"/>
    </location>
</feature>
<keyword evidence="1" id="KW-0732">Signal</keyword>
<dbReference type="HOGENOM" id="CLU_1324754_0_0_0"/>
<organism evidence="2 3">
    <name type="scientific">Fimbriimonas ginsengisoli Gsoil 348</name>
    <dbReference type="NCBI Taxonomy" id="661478"/>
    <lineage>
        <taxon>Bacteria</taxon>
        <taxon>Bacillati</taxon>
        <taxon>Armatimonadota</taxon>
        <taxon>Fimbriimonadia</taxon>
        <taxon>Fimbriimonadales</taxon>
        <taxon>Fimbriimonadaceae</taxon>
        <taxon>Fimbriimonas</taxon>
    </lineage>
</organism>
<sequence length="207" mass="22938">MFLRSSCLVAGLFLAGCAAKTGSPPVVQDSEEVRYFLEHKERWAVKTGADADAGKIPLSDATPTTVEHLRSLEPPGFIPKHGGDADRRFDPVETTLYSLDVDLVRYKLETDDQDFHVVVRDHDGSSVTMIVEFVDPTFVSHASPFRSMITAARAKFDSIYHPRTSWGRKRGHLRITGVGFFDFKHGQSGVAPNAIELHPVLSCEILE</sequence>
<dbReference type="PROSITE" id="PS51257">
    <property type="entry name" value="PROKAR_LIPOPROTEIN"/>
    <property type="match status" value="1"/>
</dbReference>
<feature type="chain" id="PRO_5001651957" description="Lipoprotein" evidence="1">
    <location>
        <begin position="19"/>
        <end position="207"/>
    </location>
</feature>
<dbReference type="KEGG" id="fgi:OP10G_1866"/>
<evidence type="ECO:0008006" key="4">
    <source>
        <dbReference type="Google" id="ProtNLM"/>
    </source>
</evidence>
<dbReference type="EMBL" id="CP007139">
    <property type="protein sequence ID" value="AIE85234.1"/>
    <property type="molecule type" value="Genomic_DNA"/>
</dbReference>
<dbReference type="AlphaFoldDB" id="A0A068NUE1"/>
<evidence type="ECO:0000313" key="3">
    <source>
        <dbReference type="Proteomes" id="UP000027982"/>
    </source>
</evidence>
<keyword evidence="3" id="KW-1185">Reference proteome</keyword>
<dbReference type="Proteomes" id="UP000027982">
    <property type="component" value="Chromosome"/>
</dbReference>
<dbReference type="OrthoDB" id="345880at2"/>
<evidence type="ECO:0000313" key="2">
    <source>
        <dbReference type="EMBL" id="AIE85234.1"/>
    </source>
</evidence>
<proteinExistence type="predicted"/>
<accession>A0A068NUE1</accession>